<reference evidence="2 3" key="1">
    <citation type="submission" date="2024-02" db="EMBL/GenBank/DDBJ databases">
        <authorList>
            <person name="Chen Y."/>
            <person name="Shah S."/>
            <person name="Dougan E. K."/>
            <person name="Thang M."/>
            <person name="Chan C."/>
        </authorList>
    </citation>
    <scope>NUCLEOTIDE SEQUENCE [LARGE SCALE GENOMIC DNA]</scope>
</reference>
<evidence type="ECO:0000313" key="3">
    <source>
        <dbReference type="Proteomes" id="UP001642464"/>
    </source>
</evidence>
<evidence type="ECO:0000256" key="1">
    <source>
        <dbReference type="SAM" id="MobiDB-lite"/>
    </source>
</evidence>
<proteinExistence type="predicted"/>
<dbReference type="EMBL" id="CAXAMM010029480">
    <property type="protein sequence ID" value="CAK9064780.1"/>
    <property type="molecule type" value="Genomic_DNA"/>
</dbReference>
<dbReference type="Proteomes" id="UP001642464">
    <property type="component" value="Unassembled WGS sequence"/>
</dbReference>
<gene>
    <name evidence="2" type="ORF">SCF082_LOCUS33297</name>
</gene>
<feature type="region of interest" description="Disordered" evidence="1">
    <location>
        <begin position="50"/>
        <end position="69"/>
    </location>
</feature>
<keyword evidence="3" id="KW-1185">Reference proteome</keyword>
<comment type="caution">
    <text evidence="2">The sequence shown here is derived from an EMBL/GenBank/DDBJ whole genome shotgun (WGS) entry which is preliminary data.</text>
</comment>
<feature type="non-terminal residue" evidence="2">
    <location>
        <position position="132"/>
    </location>
</feature>
<feature type="compositionally biased region" description="Pro residues" evidence="1">
    <location>
        <begin position="56"/>
        <end position="66"/>
    </location>
</feature>
<feature type="non-terminal residue" evidence="2">
    <location>
        <position position="1"/>
    </location>
</feature>
<sequence>VVEEWAGKMAYAAKNLVVAFKKVWKESPLASKCKTLDSLKKRVNEAVVLSSEEAPISPPANSPLPSPSATLASSVELVQKTFRGFQGLEEALGSLEVEESQEALKALREAPCVRPFAIHGVDMDEEKAEEQE</sequence>
<protein>
    <submittedName>
        <fullName evidence="2">Uncharacterized protein</fullName>
    </submittedName>
</protein>
<evidence type="ECO:0000313" key="2">
    <source>
        <dbReference type="EMBL" id="CAK9064780.1"/>
    </source>
</evidence>
<name>A0ABP0NLY3_9DINO</name>
<organism evidence="2 3">
    <name type="scientific">Durusdinium trenchii</name>
    <dbReference type="NCBI Taxonomy" id="1381693"/>
    <lineage>
        <taxon>Eukaryota</taxon>
        <taxon>Sar</taxon>
        <taxon>Alveolata</taxon>
        <taxon>Dinophyceae</taxon>
        <taxon>Suessiales</taxon>
        <taxon>Symbiodiniaceae</taxon>
        <taxon>Durusdinium</taxon>
    </lineage>
</organism>
<accession>A0ABP0NLY3</accession>